<gene>
    <name evidence="2" type="ORF">AVDCRST_MAG59-1298</name>
</gene>
<keyword evidence="1" id="KW-1133">Transmembrane helix</keyword>
<evidence type="ECO:0008006" key="3">
    <source>
        <dbReference type="Google" id="ProtNLM"/>
    </source>
</evidence>
<proteinExistence type="predicted"/>
<name>A0A6J4UBA8_9BACT</name>
<evidence type="ECO:0000256" key="1">
    <source>
        <dbReference type="SAM" id="Phobius"/>
    </source>
</evidence>
<dbReference type="CDD" id="cd19756">
    <property type="entry name" value="Bbox2"/>
    <property type="match status" value="1"/>
</dbReference>
<reference evidence="2" key="1">
    <citation type="submission" date="2020-02" db="EMBL/GenBank/DDBJ databases">
        <authorList>
            <person name="Meier V. D."/>
        </authorList>
    </citation>
    <scope>NUCLEOTIDE SEQUENCE</scope>
    <source>
        <strain evidence="2">AVDCRST_MAG59</strain>
    </source>
</reference>
<evidence type="ECO:0000313" key="2">
    <source>
        <dbReference type="EMBL" id="CAA9546026.1"/>
    </source>
</evidence>
<sequence>MTATDETSAGPVAVRCTYHPEVETLLRCSRCGTPICPRCGVRTPVGMRCPACTGTAVRGALETEKLVRAGGVGLLVAVPVGVLWGLAPEWGFYLALLLGFGGVEAMAKVVPGWRGPTLQAFAVGAVILGIVVSRWVVARQLGVDLGEVNQFTPRLQRGLYLRLVPDLLFMALPIAIAWVRFR</sequence>
<dbReference type="AlphaFoldDB" id="A0A6J4UBA8"/>
<keyword evidence="1" id="KW-0812">Transmembrane</keyword>
<organism evidence="2">
    <name type="scientific">uncultured Thermomicrobiales bacterium</name>
    <dbReference type="NCBI Taxonomy" id="1645740"/>
    <lineage>
        <taxon>Bacteria</taxon>
        <taxon>Pseudomonadati</taxon>
        <taxon>Thermomicrobiota</taxon>
        <taxon>Thermomicrobia</taxon>
        <taxon>Thermomicrobiales</taxon>
        <taxon>environmental samples</taxon>
    </lineage>
</organism>
<accession>A0A6J4UBA8</accession>
<feature type="transmembrane region" description="Helical" evidence="1">
    <location>
        <begin position="66"/>
        <end position="84"/>
    </location>
</feature>
<dbReference type="EMBL" id="CADCWF010000078">
    <property type="protein sequence ID" value="CAA9546026.1"/>
    <property type="molecule type" value="Genomic_DNA"/>
</dbReference>
<feature type="transmembrane region" description="Helical" evidence="1">
    <location>
        <begin position="117"/>
        <end position="137"/>
    </location>
</feature>
<protein>
    <recommendedName>
        <fullName evidence="3">B box-type domain-containing protein</fullName>
    </recommendedName>
</protein>
<keyword evidence="1" id="KW-0472">Membrane</keyword>
<feature type="transmembrane region" description="Helical" evidence="1">
    <location>
        <begin position="159"/>
        <end position="179"/>
    </location>
</feature>